<keyword evidence="3" id="KW-1185">Reference proteome</keyword>
<organism evidence="2 3">
    <name type="scientific">Pseudomonas kielensis</name>
    <dbReference type="NCBI Taxonomy" id="2762577"/>
    <lineage>
        <taxon>Bacteria</taxon>
        <taxon>Pseudomonadati</taxon>
        <taxon>Pseudomonadota</taxon>
        <taxon>Gammaproteobacteria</taxon>
        <taxon>Pseudomonadales</taxon>
        <taxon>Pseudomonadaceae</taxon>
        <taxon>Pseudomonas</taxon>
    </lineage>
</organism>
<dbReference type="Proteomes" id="UP000526003">
    <property type="component" value="Unassembled WGS sequence"/>
</dbReference>
<dbReference type="InterPro" id="IPR007540">
    <property type="entry name" value="Fimbrial_CS1-type"/>
</dbReference>
<dbReference type="Gene3D" id="2.60.40.2040">
    <property type="entry name" value="CFA/I fimbrial subunit E, pilin domain"/>
    <property type="match status" value="1"/>
</dbReference>
<name>A0A7X1GDJ6_9PSED</name>
<gene>
    <name evidence="2" type="ORF">H7995_11800</name>
</gene>
<proteinExistence type="predicted"/>
<keyword evidence="1" id="KW-0732">Signal</keyword>
<dbReference type="EMBL" id="JACMYG010000009">
    <property type="protein sequence ID" value="MBC2690479.1"/>
    <property type="molecule type" value="Genomic_DNA"/>
</dbReference>
<evidence type="ECO:0000313" key="2">
    <source>
        <dbReference type="EMBL" id="MBC2690479.1"/>
    </source>
</evidence>
<feature type="signal peptide" evidence="1">
    <location>
        <begin position="1"/>
        <end position="23"/>
    </location>
</feature>
<evidence type="ECO:0000313" key="3">
    <source>
        <dbReference type="Proteomes" id="UP000526003"/>
    </source>
</evidence>
<comment type="caution">
    <text evidence="2">The sequence shown here is derived from an EMBL/GenBank/DDBJ whole genome shotgun (WGS) entry which is preliminary data.</text>
</comment>
<reference evidence="2 3" key="1">
    <citation type="submission" date="2020-08" db="EMBL/GenBank/DDBJ databases">
        <title>Pseudomonas sp. nov.</title>
        <authorList>
            <person name="Gieschler S."/>
            <person name="Fiedler G."/>
            <person name="Brinks E."/>
            <person name="Boehnlein C."/>
            <person name="Franz C.M.A.P."/>
            <person name="Kabisch J."/>
        </authorList>
    </citation>
    <scope>NUCLEOTIDE SEQUENCE [LARGE SCALE GENOMIC DNA]</scope>
    <source>
        <strain evidence="2 3">MBT-1</strain>
    </source>
</reference>
<feature type="chain" id="PRO_5030900077" evidence="1">
    <location>
        <begin position="24"/>
        <end position="162"/>
    </location>
</feature>
<sequence length="162" mass="17075">MFKKIAFTAPLAVLALSSSMVFAATEARHTISLVATISSPEFKAEVVDPDLVNKDQNMSPNSTTNGKLATIVGAFDVLHTAGSVHARLEYMPKLVQTAGSKSIDIDVTVNGRKLNTVSQEVVGVAESNVTYRAPIEISALDGTYTAGDYTGVAVVIFEPSVS</sequence>
<dbReference type="AlphaFoldDB" id="A0A7X1GDJ6"/>
<evidence type="ECO:0000256" key="1">
    <source>
        <dbReference type="SAM" id="SignalP"/>
    </source>
</evidence>
<dbReference type="GO" id="GO:0009289">
    <property type="term" value="C:pilus"/>
    <property type="evidence" value="ECO:0007669"/>
    <property type="project" value="InterPro"/>
</dbReference>
<dbReference type="RefSeq" id="WP_185818398.1">
    <property type="nucleotide sequence ID" value="NZ_JACMYG010000009.1"/>
</dbReference>
<protein>
    <submittedName>
        <fullName evidence="2">Fimbrial assembly protein</fullName>
    </submittedName>
</protein>
<dbReference type="Pfam" id="PF04449">
    <property type="entry name" value="Fimbrial_CS1"/>
    <property type="match status" value="1"/>
</dbReference>
<accession>A0A7X1GDJ6</accession>